<sequence length="164" mass="17785">MKSRSRFNGLTSAQKDIIAHWQAAKGARELPRRSDIDPGRLRAHLSSISMVELDAKGDAWFRLVGSRLQAYLGPNAGGRNLREFGSVATSMWSLGLTAAAEHGRPTGGVVNRKTDRHAWLRLPLATGHSDRALILCHDVVLACDTPEEDDPFGLFSGGSDRLAA</sequence>
<accession>A0ABQ1IZ91</accession>
<dbReference type="Pfam" id="PF07310">
    <property type="entry name" value="PAS_5"/>
    <property type="match status" value="1"/>
</dbReference>
<dbReference type="RefSeq" id="WP_158084638.1">
    <property type="nucleotide sequence ID" value="NZ_BMKF01000001.1"/>
</dbReference>
<dbReference type="Proteomes" id="UP000628854">
    <property type="component" value="Unassembled WGS sequence"/>
</dbReference>
<reference evidence="2" key="1">
    <citation type="journal article" date="2019" name="Int. J. Syst. Evol. Microbiol.">
        <title>The Global Catalogue of Microorganisms (GCM) 10K type strain sequencing project: providing services to taxonomists for standard genome sequencing and annotation.</title>
        <authorList>
            <consortium name="The Broad Institute Genomics Platform"/>
            <consortium name="The Broad Institute Genome Sequencing Center for Infectious Disease"/>
            <person name="Wu L."/>
            <person name="Ma J."/>
        </authorList>
    </citation>
    <scope>NUCLEOTIDE SEQUENCE [LARGE SCALE GENOMIC DNA]</scope>
    <source>
        <strain evidence="2">CGMCC 1.15928</strain>
    </source>
</reference>
<keyword evidence="2" id="KW-1185">Reference proteome</keyword>
<name>A0ABQ1IZ91_9PROT</name>
<dbReference type="InterPro" id="IPR009922">
    <property type="entry name" value="DUF1457"/>
</dbReference>
<organism evidence="1 2">
    <name type="scientific">Henriciella pelagia</name>
    <dbReference type="NCBI Taxonomy" id="1977912"/>
    <lineage>
        <taxon>Bacteria</taxon>
        <taxon>Pseudomonadati</taxon>
        <taxon>Pseudomonadota</taxon>
        <taxon>Alphaproteobacteria</taxon>
        <taxon>Hyphomonadales</taxon>
        <taxon>Hyphomonadaceae</taxon>
        <taxon>Henriciella</taxon>
    </lineage>
</organism>
<protein>
    <submittedName>
        <fullName evidence="1">PAS domain-containing protein</fullName>
    </submittedName>
</protein>
<evidence type="ECO:0000313" key="2">
    <source>
        <dbReference type="Proteomes" id="UP000628854"/>
    </source>
</evidence>
<comment type="caution">
    <text evidence="1">The sequence shown here is derived from an EMBL/GenBank/DDBJ whole genome shotgun (WGS) entry which is preliminary data.</text>
</comment>
<dbReference type="EMBL" id="BMKF01000001">
    <property type="protein sequence ID" value="GGB56180.1"/>
    <property type="molecule type" value="Genomic_DNA"/>
</dbReference>
<proteinExistence type="predicted"/>
<evidence type="ECO:0000313" key="1">
    <source>
        <dbReference type="EMBL" id="GGB56180.1"/>
    </source>
</evidence>
<gene>
    <name evidence="1" type="primary">mopJ</name>
    <name evidence="1" type="ORF">GCM10011503_00620</name>
</gene>